<dbReference type="InterPro" id="IPR032821">
    <property type="entry name" value="PKS_assoc"/>
</dbReference>
<dbReference type="InterPro" id="IPR001227">
    <property type="entry name" value="Ac_transferase_dom_sf"/>
</dbReference>
<dbReference type="FunFam" id="3.40.47.10:FF:000019">
    <property type="entry name" value="Polyketide synthase type I"/>
    <property type="match status" value="1"/>
</dbReference>
<comment type="caution">
    <text evidence="5">The sequence shown here is derived from an EMBL/GenBank/DDBJ whole genome shotgun (WGS) entry which is preliminary data.</text>
</comment>
<dbReference type="PANTHER" id="PTHR43775:SF20">
    <property type="entry name" value="HYBRID PKS-NRPS SYNTHETASE APDA"/>
    <property type="match status" value="1"/>
</dbReference>
<organism evidence="5 6">
    <name type="scientific">Hymenoscyphus albidus</name>
    <dbReference type="NCBI Taxonomy" id="595503"/>
    <lineage>
        <taxon>Eukaryota</taxon>
        <taxon>Fungi</taxon>
        <taxon>Dikarya</taxon>
        <taxon>Ascomycota</taxon>
        <taxon>Pezizomycotina</taxon>
        <taxon>Leotiomycetes</taxon>
        <taxon>Helotiales</taxon>
        <taxon>Helotiaceae</taxon>
        <taxon>Hymenoscyphus</taxon>
    </lineage>
</organism>
<dbReference type="AlphaFoldDB" id="A0A9N9PXP8"/>
<dbReference type="SMART" id="SM00825">
    <property type="entry name" value="PKS_KS"/>
    <property type="match status" value="1"/>
</dbReference>
<dbReference type="CDD" id="cd00833">
    <property type="entry name" value="PKS"/>
    <property type="match status" value="1"/>
</dbReference>
<proteinExistence type="predicted"/>
<protein>
    <recommendedName>
        <fullName evidence="4">Ketosynthase family 3 (KS3) domain-containing protein</fullName>
    </recommendedName>
</protein>
<evidence type="ECO:0000313" key="5">
    <source>
        <dbReference type="EMBL" id="CAG8978703.1"/>
    </source>
</evidence>
<dbReference type="PANTHER" id="PTHR43775">
    <property type="entry name" value="FATTY ACID SYNTHASE"/>
    <property type="match status" value="1"/>
</dbReference>
<dbReference type="Pfam" id="PF02801">
    <property type="entry name" value="Ketoacyl-synt_C"/>
    <property type="match status" value="1"/>
</dbReference>
<dbReference type="SUPFAM" id="SSF53901">
    <property type="entry name" value="Thiolase-like"/>
    <property type="match status" value="1"/>
</dbReference>
<dbReference type="InterPro" id="IPR014030">
    <property type="entry name" value="Ketoacyl_synth_N"/>
</dbReference>
<evidence type="ECO:0000256" key="2">
    <source>
        <dbReference type="ARBA" id="ARBA00022553"/>
    </source>
</evidence>
<keyword evidence="1" id="KW-0596">Phosphopantetheine</keyword>
<sequence>MSKSAGIIGSACRFPGGATSPSKLWELLKDPRDVLSEFHADRLNLKTFYHQNGEHHGSTDVQNKSYLLSEDPRLFDASFFHISPSEADGMDPQQRNLLETVYEALESAGCTLDQMRGSLTSVYAGLMNNDYSHIQGRDVETIPTHSGTGTHASILSNRISYFLDIKGASMTIDTACSSSLVALHQAMQSLRSGESDMAIVAGANLLIDPFMYIAESKLHMLSPDSRSRMWDAGANGYARGEGFAAIVLKPLDKAIRDGDRIESVVRGSAVNSDGRTKGITVPSSDAQIAVIQQAYKDAGLDPLVDRCQYFEAHGTGTRAGDPVEARAIRDAFFPEGKAYDDSALPAKLLVGSIKTVVGHLEGCAGLAGVIKASLAMQNRTIPPNMHFSALSPDVRPFYNHLEIPTKACEWPEVPAGSPLRTSINSFGFGGTNAHVILETFQEEPPQVCEHEEDEDERFLGPLIFSANSQESLVRSVKAHAQHIRNNKKIDLRDLAWTLQFRRTHFGVSRASFSGSTSQKMLSHMDAFVNNHISNSTPSSLNSPANARLGEDGPAILGIFTGQGAQWASMSSNLIRLSPIFREAIVCCEASLAALGADAPSWSLKQELLATGKSSRLSEAAISQPLCTAIQIGLVDVLHAGGITFRSVVGHSSGEIAAVYAAGMISAHDAIRSKCSPS</sequence>
<dbReference type="InterPro" id="IPR020841">
    <property type="entry name" value="PKS_Beta-ketoAc_synthase_dom"/>
</dbReference>
<dbReference type="InterPro" id="IPR016035">
    <property type="entry name" value="Acyl_Trfase/lysoPLipase"/>
</dbReference>
<evidence type="ECO:0000256" key="1">
    <source>
        <dbReference type="ARBA" id="ARBA00022450"/>
    </source>
</evidence>
<dbReference type="Gene3D" id="3.40.47.10">
    <property type="match status" value="1"/>
</dbReference>
<dbReference type="SMART" id="SM00827">
    <property type="entry name" value="PKS_AT"/>
    <property type="match status" value="1"/>
</dbReference>
<gene>
    <name evidence="5" type="ORF">HYALB_00004686</name>
</gene>
<keyword evidence="6" id="KW-1185">Reference proteome</keyword>
<evidence type="ECO:0000256" key="3">
    <source>
        <dbReference type="ARBA" id="ARBA00022679"/>
    </source>
</evidence>
<keyword evidence="2" id="KW-0597">Phosphoprotein</keyword>
<dbReference type="GO" id="GO:0044550">
    <property type="term" value="P:secondary metabolite biosynthetic process"/>
    <property type="evidence" value="ECO:0007669"/>
    <property type="project" value="TreeGrafter"/>
</dbReference>
<keyword evidence="3" id="KW-0808">Transferase</keyword>
<dbReference type="SUPFAM" id="SSF52151">
    <property type="entry name" value="FabD/lysophospholipase-like"/>
    <property type="match status" value="1"/>
</dbReference>
<dbReference type="InterPro" id="IPR016039">
    <property type="entry name" value="Thiolase-like"/>
</dbReference>
<dbReference type="GO" id="GO:0006633">
    <property type="term" value="P:fatty acid biosynthetic process"/>
    <property type="evidence" value="ECO:0007669"/>
    <property type="project" value="TreeGrafter"/>
</dbReference>
<dbReference type="Pfam" id="PF00109">
    <property type="entry name" value="ketoacyl-synt"/>
    <property type="match status" value="1"/>
</dbReference>
<dbReference type="Pfam" id="PF00698">
    <property type="entry name" value="Acyl_transf_1"/>
    <property type="match status" value="1"/>
</dbReference>
<dbReference type="OrthoDB" id="329835at2759"/>
<evidence type="ECO:0000313" key="6">
    <source>
        <dbReference type="Proteomes" id="UP000701801"/>
    </source>
</evidence>
<evidence type="ECO:0000259" key="4">
    <source>
        <dbReference type="PROSITE" id="PS52004"/>
    </source>
</evidence>
<dbReference type="InterPro" id="IPR014031">
    <property type="entry name" value="Ketoacyl_synth_C"/>
</dbReference>
<dbReference type="InterPro" id="IPR050091">
    <property type="entry name" value="PKS_NRPS_Biosynth_Enz"/>
</dbReference>
<dbReference type="Gene3D" id="3.40.366.10">
    <property type="entry name" value="Malonyl-Coenzyme A Acyl Carrier Protein, domain 2"/>
    <property type="match status" value="1"/>
</dbReference>
<dbReference type="Proteomes" id="UP000701801">
    <property type="component" value="Unassembled WGS sequence"/>
</dbReference>
<dbReference type="GO" id="GO:0004312">
    <property type="term" value="F:fatty acid synthase activity"/>
    <property type="evidence" value="ECO:0007669"/>
    <property type="project" value="TreeGrafter"/>
</dbReference>
<dbReference type="InterPro" id="IPR014043">
    <property type="entry name" value="Acyl_transferase_dom"/>
</dbReference>
<accession>A0A9N9PXP8</accession>
<dbReference type="PROSITE" id="PS52004">
    <property type="entry name" value="KS3_2"/>
    <property type="match status" value="1"/>
</dbReference>
<name>A0A9N9PXP8_9HELO</name>
<dbReference type="Pfam" id="PF16197">
    <property type="entry name" value="KAsynt_C_assoc"/>
    <property type="match status" value="1"/>
</dbReference>
<reference evidence="5" key="1">
    <citation type="submission" date="2021-07" db="EMBL/GenBank/DDBJ databases">
        <authorList>
            <person name="Durling M."/>
        </authorList>
    </citation>
    <scope>NUCLEOTIDE SEQUENCE</scope>
</reference>
<feature type="domain" description="Ketosynthase family 3 (KS3)" evidence="4">
    <location>
        <begin position="2"/>
        <end position="439"/>
    </location>
</feature>
<dbReference type="EMBL" id="CAJVRM010000273">
    <property type="protein sequence ID" value="CAG8978703.1"/>
    <property type="molecule type" value="Genomic_DNA"/>
</dbReference>